<gene>
    <name evidence="8" type="ORF">FHX42_003465</name>
</gene>
<dbReference type="EMBL" id="JACGWZ010000005">
    <property type="protein sequence ID" value="MBA8826089.1"/>
    <property type="molecule type" value="Genomic_DNA"/>
</dbReference>
<dbReference type="InterPro" id="IPR036396">
    <property type="entry name" value="Cyt_P450_sf"/>
</dbReference>
<dbReference type="PROSITE" id="PS00086">
    <property type="entry name" value="CYTOCHROME_P450"/>
    <property type="match status" value="1"/>
</dbReference>
<evidence type="ECO:0000256" key="6">
    <source>
        <dbReference type="ARBA" id="ARBA00023033"/>
    </source>
</evidence>
<keyword evidence="4 7" id="KW-0560">Oxidoreductase</keyword>
<keyword evidence="5 7" id="KW-0408">Iron</keyword>
<keyword evidence="9" id="KW-1185">Reference proteome</keyword>
<dbReference type="SUPFAM" id="SSF48264">
    <property type="entry name" value="Cytochrome P450"/>
    <property type="match status" value="1"/>
</dbReference>
<accession>A0A839DZG0</accession>
<evidence type="ECO:0000256" key="1">
    <source>
        <dbReference type="ARBA" id="ARBA00010617"/>
    </source>
</evidence>
<dbReference type="GO" id="GO:0016705">
    <property type="term" value="F:oxidoreductase activity, acting on paired donors, with incorporation or reduction of molecular oxygen"/>
    <property type="evidence" value="ECO:0007669"/>
    <property type="project" value="InterPro"/>
</dbReference>
<dbReference type="GO" id="GO:0020037">
    <property type="term" value="F:heme binding"/>
    <property type="evidence" value="ECO:0007669"/>
    <property type="project" value="InterPro"/>
</dbReference>
<dbReference type="PANTHER" id="PTHR46696">
    <property type="entry name" value="P450, PUTATIVE (EUROFUNG)-RELATED"/>
    <property type="match status" value="1"/>
</dbReference>
<evidence type="ECO:0000256" key="7">
    <source>
        <dbReference type="RuleBase" id="RU000461"/>
    </source>
</evidence>
<dbReference type="InterPro" id="IPR002397">
    <property type="entry name" value="Cyt_P450_B"/>
</dbReference>
<keyword evidence="3 7" id="KW-0479">Metal-binding</keyword>
<comment type="similarity">
    <text evidence="1 7">Belongs to the cytochrome P450 family.</text>
</comment>
<evidence type="ECO:0000313" key="8">
    <source>
        <dbReference type="EMBL" id="MBA8826089.1"/>
    </source>
</evidence>
<keyword evidence="2 7" id="KW-0349">Heme</keyword>
<dbReference type="Pfam" id="PF00067">
    <property type="entry name" value="p450"/>
    <property type="match status" value="1"/>
</dbReference>
<dbReference type="FunFam" id="1.10.630.10:FF:000018">
    <property type="entry name" value="Cytochrome P450 monooxygenase"/>
    <property type="match status" value="1"/>
</dbReference>
<evidence type="ECO:0000256" key="4">
    <source>
        <dbReference type="ARBA" id="ARBA00023002"/>
    </source>
</evidence>
<dbReference type="RefSeq" id="WP_182545372.1">
    <property type="nucleotide sequence ID" value="NZ_JACGWZ010000005.1"/>
</dbReference>
<dbReference type="InterPro" id="IPR001128">
    <property type="entry name" value="Cyt_P450"/>
</dbReference>
<evidence type="ECO:0000313" key="9">
    <source>
        <dbReference type="Proteomes" id="UP000569329"/>
    </source>
</evidence>
<dbReference type="Gene3D" id="1.10.630.10">
    <property type="entry name" value="Cytochrome P450"/>
    <property type="match status" value="1"/>
</dbReference>
<dbReference type="PRINTS" id="PR00359">
    <property type="entry name" value="BP450"/>
</dbReference>
<dbReference type="AlphaFoldDB" id="A0A839DZG0"/>
<name>A0A839DZG0_9PSEU</name>
<reference evidence="8 9" key="1">
    <citation type="submission" date="2020-07" db="EMBL/GenBank/DDBJ databases">
        <title>Sequencing the genomes of 1000 actinobacteria strains.</title>
        <authorList>
            <person name="Klenk H.-P."/>
        </authorList>
    </citation>
    <scope>NUCLEOTIDE SEQUENCE [LARGE SCALE GENOMIC DNA]</scope>
    <source>
        <strain evidence="8 9">DSM 45975</strain>
    </source>
</reference>
<protein>
    <submittedName>
        <fullName evidence="8">Cytochrome P450</fullName>
    </submittedName>
</protein>
<comment type="caution">
    <text evidence="8">The sequence shown here is derived from an EMBL/GenBank/DDBJ whole genome shotgun (WGS) entry which is preliminary data.</text>
</comment>
<dbReference type="Proteomes" id="UP000569329">
    <property type="component" value="Unassembled WGS sequence"/>
</dbReference>
<proteinExistence type="inferred from homology"/>
<evidence type="ECO:0000256" key="5">
    <source>
        <dbReference type="ARBA" id="ARBA00023004"/>
    </source>
</evidence>
<dbReference type="InterPro" id="IPR017972">
    <property type="entry name" value="Cyt_P450_CS"/>
</dbReference>
<evidence type="ECO:0000256" key="3">
    <source>
        <dbReference type="ARBA" id="ARBA00022723"/>
    </source>
</evidence>
<organism evidence="8 9">
    <name type="scientific">Halosaccharopolyspora lacisalsi</name>
    <dbReference type="NCBI Taxonomy" id="1000566"/>
    <lineage>
        <taxon>Bacteria</taxon>
        <taxon>Bacillati</taxon>
        <taxon>Actinomycetota</taxon>
        <taxon>Actinomycetes</taxon>
        <taxon>Pseudonocardiales</taxon>
        <taxon>Pseudonocardiaceae</taxon>
        <taxon>Halosaccharopolyspora</taxon>
    </lineage>
</organism>
<dbReference type="GO" id="GO:0005506">
    <property type="term" value="F:iron ion binding"/>
    <property type="evidence" value="ECO:0007669"/>
    <property type="project" value="InterPro"/>
</dbReference>
<evidence type="ECO:0000256" key="2">
    <source>
        <dbReference type="ARBA" id="ARBA00022617"/>
    </source>
</evidence>
<dbReference type="PANTHER" id="PTHR46696:SF1">
    <property type="entry name" value="CYTOCHROME P450 YJIB-RELATED"/>
    <property type="match status" value="1"/>
</dbReference>
<keyword evidence="6 7" id="KW-0503">Monooxygenase</keyword>
<dbReference type="GO" id="GO:0004497">
    <property type="term" value="F:monooxygenase activity"/>
    <property type="evidence" value="ECO:0007669"/>
    <property type="project" value="UniProtKB-KW"/>
</dbReference>
<sequence>MTTSIHDTAHEQAVVHLQQLMKPRGNPDPYREYDRIRQLAPVLKSPLPAALGGYVLSRHEDCAHLLRDRAFASIDPTHMDTVQPHWRTSRTAHHVHQAIGFRNPPDHTRLRAAMAPHFTPRHITELHSLIDETVDDLLDSLSAHTPSTDPVDLIEAAARPLPVAVMRTLFGLDSDTARELARLGHLTAPTLDLIRSPAQQQRMEHAGTQLLEAFRELIAARAGAQESSLLSSVIEACGGPDPANDEELVGNLLFLFTAGHETLVGFLGLAVRTLLQHPDQAELLRNRPDLAPSAVEELLRYDSSIQITVRMAQQPVHIGEHAIEPGTTVLGLLGAANRDPDRTPEPHVLDLTRASPSPLSFGGGAHYCLGSFLARTEAQALLPRLLQRFPHMSLARAPTYRSPGTTLRGIEHLPVHLHG</sequence>
<dbReference type="CDD" id="cd20625">
    <property type="entry name" value="CYP164-like"/>
    <property type="match status" value="1"/>
</dbReference>